<evidence type="ECO:0008006" key="4">
    <source>
        <dbReference type="Google" id="ProtNLM"/>
    </source>
</evidence>
<proteinExistence type="predicted"/>
<dbReference type="EMBL" id="JALJOR010000011">
    <property type="protein sequence ID" value="KAK9809255.1"/>
    <property type="molecule type" value="Genomic_DNA"/>
</dbReference>
<keyword evidence="3" id="KW-1185">Reference proteome</keyword>
<accession>A0AAW1PLE9</accession>
<name>A0AAW1PLE9_9CHLO</name>
<dbReference type="Proteomes" id="UP001489004">
    <property type="component" value="Unassembled WGS sequence"/>
</dbReference>
<feature type="region of interest" description="Disordered" evidence="1">
    <location>
        <begin position="75"/>
        <end position="107"/>
    </location>
</feature>
<reference evidence="2 3" key="1">
    <citation type="journal article" date="2024" name="Nat. Commun.">
        <title>Phylogenomics reveals the evolutionary origins of lichenization in chlorophyte algae.</title>
        <authorList>
            <person name="Puginier C."/>
            <person name="Libourel C."/>
            <person name="Otte J."/>
            <person name="Skaloud P."/>
            <person name="Haon M."/>
            <person name="Grisel S."/>
            <person name="Petersen M."/>
            <person name="Berrin J.G."/>
            <person name="Delaux P.M."/>
            <person name="Dal Grande F."/>
            <person name="Keller J."/>
        </authorList>
    </citation>
    <scope>NUCLEOTIDE SEQUENCE [LARGE SCALE GENOMIC DNA]</scope>
    <source>
        <strain evidence="2 3">SAG 2043</strain>
    </source>
</reference>
<sequence length="253" mass="26941">MDGLMEQLSRMATNPSTPSSDSSGGGLKALLRGLDPDALKDFDPRQVEHLWKHMDELASRPEEYRAFVRSQAAHAGFDPSKLPPSVRAAADKQGSKGPQAQAKGGKAPAPIMAYLRMTGAPGGDDLLASPDACIALKRASGAAAAALAPRYANGRPFAEADTDLRGLQVPLGMRRPPRMQASSHAGNLGKEETMFDVECHPTAVAAAMAQPEGFRRYLIQAAVQFLQRKFGIKLGEATRILVATQELLAGELQ</sequence>
<gene>
    <name evidence="2" type="ORF">WJX72_012219</name>
</gene>
<comment type="caution">
    <text evidence="2">The sequence shown here is derived from an EMBL/GenBank/DDBJ whole genome shotgun (WGS) entry which is preliminary data.</text>
</comment>
<evidence type="ECO:0000313" key="3">
    <source>
        <dbReference type="Proteomes" id="UP001489004"/>
    </source>
</evidence>
<organism evidence="2 3">
    <name type="scientific">[Myrmecia] bisecta</name>
    <dbReference type="NCBI Taxonomy" id="41462"/>
    <lineage>
        <taxon>Eukaryota</taxon>
        <taxon>Viridiplantae</taxon>
        <taxon>Chlorophyta</taxon>
        <taxon>core chlorophytes</taxon>
        <taxon>Trebouxiophyceae</taxon>
        <taxon>Trebouxiales</taxon>
        <taxon>Trebouxiaceae</taxon>
        <taxon>Myrmecia</taxon>
    </lineage>
</organism>
<dbReference type="AlphaFoldDB" id="A0AAW1PLE9"/>
<feature type="region of interest" description="Disordered" evidence="1">
    <location>
        <begin position="1"/>
        <end position="31"/>
    </location>
</feature>
<evidence type="ECO:0000256" key="1">
    <source>
        <dbReference type="SAM" id="MobiDB-lite"/>
    </source>
</evidence>
<protein>
    <recommendedName>
        <fullName evidence="4">PIH1 N-terminal domain-containing protein</fullName>
    </recommendedName>
</protein>
<evidence type="ECO:0000313" key="2">
    <source>
        <dbReference type="EMBL" id="KAK9809255.1"/>
    </source>
</evidence>